<organism evidence="1 2">
    <name type="scientific">Cupriavidus necator (strain ATCC 43291 / DSM 13513 / CCUG 52238 / LMG 8453 / N-1)</name>
    <name type="common">Ralstonia eutropha</name>
    <dbReference type="NCBI Taxonomy" id="1042878"/>
    <lineage>
        <taxon>Bacteria</taxon>
        <taxon>Pseudomonadati</taxon>
        <taxon>Pseudomonadota</taxon>
        <taxon>Betaproteobacteria</taxon>
        <taxon>Burkholderiales</taxon>
        <taxon>Burkholderiaceae</taxon>
        <taxon>Cupriavidus</taxon>
    </lineage>
</organism>
<geneLocation type="plasmid" evidence="1 2">
    <name>pBB2</name>
</geneLocation>
<gene>
    <name evidence="1" type="primary">sylB</name>
    <name evidence="1" type="ordered locus">CNE_BB2p03160</name>
</gene>
<sequence>MLAHFHVRPACSSVISSSLHLSVLSVAALLSSPNVYRGSDAMRAGSAEQVTVVRVRNVTIAGDSMLSANSGVPAILSTLVGAVLGARVIGNGDGRYIAGALSGTAAGVIGQVAATHLSQRDGVEVIVRTDSGRQLVVAQGADQQFVVGEQLYLVSSGGGYRLTR</sequence>
<evidence type="ECO:0000313" key="1">
    <source>
        <dbReference type="EMBL" id="AEI83111.1"/>
    </source>
</evidence>
<dbReference type="AlphaFoldDB" id="F8GZ20"/>
<name>F8GZ20_CUPNN</name>
<dbReference type="Proteomes" id="UP000006798">
    <property type="component" value="Plasmid pBB2"/>
</dbReference>
<evidence type="ECO:0000313" key="2">
    <source>
        <dbReference type="Proteomes" id="UP000006798"/>
    </source>
</evidence>
<protein>
    <submittedName>
        <fullName evidence="1">Outer membrane lipoprotein SlyB</fullName>
    </submittedName>
</protein>
<proteinExistence type="predicted"/>
<dbReference type="HOGENOM" id="CLU_144017_0_0_4"/>
<keyword evidence="1" id="KW-0614">Plasmid</keyword>
<reference evidence="1 2" key="1">
    <citation type="journal article" date="2011" name="J. Bacteriol.">
        <title>Complete genome sequence of the type strain Cupriavidus necator N-1.</title>
        <authorList>
            <person name="Poehlein A."/>
            <person name="Kusian B."/>
            <person name="Friedrich B."/>
            <person name="Daniel R."/>
            <person name="Bowien B."/>
        </authorList>
    </citation>
    <scope>NUCLEOTIDE SEQUENCE [LARGE SCALE GENOMIC DNA]</scope>
    <source>
        <strain evidence="2">ATCC 43291 / DSM 13513 / CCUG 52238 / LMG 8453 / N-1</strain>
        <plasmid evidence="1 2">pBB2</plasmid>
    </source>
</reference>
<keyword evidence="1" id="KW-0449">Lipoprotein</keyword>
<dbReference type="KEGG" id="cnc:CNE_BB2p03160"/>
<dbReference type="EMBL" id="CP002880">
    <property type="protein sequence ID" value="AEI83111.1"/>
    <property type="molecule type" value="Genomic_DNA"/>
</dbReference>
<accession>F8GZ20</accession>